<proteinExistence type="predicted"/>
<reference evidence="3" key="1">
    <citation type="submission" date="2018-05" db="EMBL/GenBank/DDBJ databases">
        <authorList>
            <person name="Nie L."/>
        </authorList>
    </citation>
    <scope>NUCLEOTIDE SEQUENCE [LARGE SCALE GENOMIC DNA]</scope>
    <source>
        <strain evidence="3">NL</strain>
    </source>
</reference>
<name>A0A328BSK9_9BACT</name>
<feature type="chain" id="PRO_5016252945" description="DUF3887 domain-containing protein" evidence="1">
    <location>
        <begin position="20"/>
        <end position="151"/>
    </location>
</feature>
<keyword evidence="3" id="KW-1185">Reference proteome</keyword>
<comment type="caution">
    <text evidence="2">The sequence shown here is derived from an EMBL/GenBank/DDBJ whole genome shotgun (WGS) entry which is preliminary data.</text>
</comment>
<evidence type="ECO:0008006" key="4">
    <source>
        <dbReference type="Google" id="ProtNLM"/>
    </source>
</evidence>
<dbReference type="Proteomes" id="UP000248553">
    <property type="component" value="Unassembled WGS sequence"/>
</dbReference>
<dbReference type="AlphaFoldDB" id="A0A328BSK9"/>
<sequence>MKKLLLFALLSLLTLPAYCQMDHTTLVELFFTEYTALGPDKALEHLYATSAAPQRNRAAFEQQRAALRQLTPEAVGRYYGRQLLRTDGLSWNLAASSYLVRFEQQPVRFTFTFYKANDRWGLYSFKVDTDLAEELTERLRLNYPLVEIRQP</sequence>
<evidence type="ECO:0000256" key="1">
    <source>
        <dbReference type="SAM" id="SignalP"/>
    </source>
</evidence>
<evidence type="ECO:0000313" key="3">
    <source>
        <dbReference type="Proteomes" id="UP000248553"/>
    </source>
</evidence>
<gene>
    <name evidence="2" type="ORF">DLM85_05295</name>
</gene>
<organism evidence="2 3">
    <name type="scientific">Hymenobacter edaphi</name>
    <dbReference type="NCBI Taxonomy" id="2211146"/>
    <lineage>
        <taxon>Bacteria</taxon>
        <taxon>Pseudomonadati</taxon>
        <taxon>Bacteroidota</taxon>
        <taxon>Cytophagia</taxon>
        <taxon>Cytophagales</taxon>
        <taxon>Hymenobacteraceae</taxon>
        <taxon>Hymenobacter</taxon>
    </lineage>
</organism>
<keyword evidence="1" id="KW-0732">Signal</keyword>
<accession>A0A328BSK9</accession>
<dbReference type="RefSeq" id="WP_111476996.1">
    <property type="nucleotide sequence ID" value="NZ_QHKM01000001.1"/>
</dbReference>
<evidence type="ECO:0000313" key="2">
    <source>
        <dbReference type="EMBL" id="RAK70262.1"/>
    </source>
</evidence>
<dbReference type="OrthoDB" id="1367364at2"/>
<feature type="signal peptide" evidence="1">
    <location>
        <begin position="1"/>
        <end position="19"/>
    </location>
</feature>
<dbReference type="EMBL" id="QHKM01000001">
    <property type="protein sequence ID" value="RAK70262.1"/>
    <property type="molecule type" value="Genomic_DNA"/>
</dbReference>
<protein>
    <recommendedName>
        <fullName evidence="4">DUF3887 domain-containing protein</fullName>
    </recommendedName>
</protein>